<feature type="region of interest" description="Disordered" evidence="1">
    <location>
        <begin position="61"/>
        <end position="93"/>
    </location>
</feature>
<evidence type="ECO:0000256" key="1">
    <source>
        <dbReference type="SAM" id="MobiDB-lite"/>
    </source>
</evidence>
<keyword evidence="3" id="KW-1185">Reference proteome</keyword>
<feature type="compositionally biased region" description="Gly residues" evidence="1">
    <location>
        <begin position="221"/>
        <end position="235"/>
    </location>
</feature>
<feature type="region of interest" description="Disordered" evidence="1">
    <location>
        <begin position="107"/>
        <end position="281"/>
    </location>
</feature>
<feature type="non-terminal residue" evidence="2">
    <location>
        <position position="281"/>
    </location>
</feature>
<evidence type="ECO:0000313" key="3">
    <source>
        <dbReference type="Proteomes" id="UP000269721"/>
    </source>
</evidence>
<feature type="compositionally biased region" description="Pro residues" evidence="1">
    <location>
        <begin position="36"/>
        <end position="46"/>
    </location>
</feature>
<evidence type="ECO:0000313" key="2">
    <source>
        <dbReference type="EMBL" id="RKO84876.1"/>
    </source>
</evidence>
<proteinExistence type="predicted"/>
<dbReference type="AlphaFoldDB" id="A0A4P9W400"/>
<gene>
    <name evidence="2" type="ORF">BDK51DRAFT_48607</name>
</gene>
<dbReference type="Proteomes" id="UP000269721">
    <property type="component" value="Unassembled WGS sequence"/>
</dbReference>
<protein>
    <submittedName>
        <fullName evidence="2">Uncharacterized protein</fullName>
    </submittedName>
</protein>
<reference evidence="3" key="1">
    <citation type="journal article" date="2018" name="Nat. Microbiol.">
        <title>Leveraging single-cell genomics to expand the fungal tree of life.</title>
        <authorList>
            <person name="Ahrendt S.R."/>
            <person name="Quandt C.A."/>
            <person name="Ciobanu D."/>
            <person name="Clum A."/>
            <person name="Salamov A."/>
            <person name="Andreopoulos B."/>
            <person name="Cheng J.F."/>
            <person name="Woyke T."/>
            <person name="Pelin A."/>
            <person name="Henrissat B."/>
            <person name="Reynolds N.K."/>
            <person name="Benny G.L."/>
            <person name="Smith M.E."/>
            <person name="James T.Y."/>
            <person name="Grigoriev I.V."/>
        </authorList>
    </citation>
    <scope>NUCLEOTIDE SEQUENCE [LARGE SCALE GENOMIC DNA]</scope>
</reference>
<dbReference type="EMBL" id="KZ999643">
    <property type="protein sequence ID" value="RKO84876.1"/>
    <property type="molecule type" value="Genomic_DNA"/>
</dbReference>
<accession>A0A4P9W400</accession>
<name>A0A4P9W400_9FUNG</name>
<organism evidence="2 3">
    <name type="scientific">Blyttiomyces helicus</name>
    <dbReference type="NCBI Taxonomy" id="388810"/>
    <lineage>
        <taxon>Eukaryota</taxon>
        <taxon>Fungi</taxon>
        <taxon>Fungi incertae sedis</taxon>
        <taxon>Chytridiomycota</taxon>
        <taxon>Chytridiomycota incertae sedis</taxon>
        <taxon>Chytridiomycetes</taxon>
        <taxon>Chytridiomycetes incertae sedis</taxon>
        <taxon>Blyttiomyces</taxon>
    </lineage>
</organism>
<sequence length="281" mass="29527">MNDYRNDPNPHATPSMHDHRQYEHAPGYDITGAAPTPSPAFPLPRFPPIAPVTHQLPLHYDRQRTATPIANLTSSLSRTRPGPGTSPEVSSLDGFKKMLGSSIFAPRRSATTAEDAPAPPAPLDQPYSPVPFRGSFDDDKTAVADPAAGNLVDPTIASYMSDDDDDSASATSWIPSPYMTSHVDDRGVSGQFVPSGETGLPRPLVVAADTSDGESSEGGDRWGGSQNGGGGGSGSGSASNGGSKGRSSRLTAPNRRSVRLAEASGAQKQFSREKLKRRAFS</sequence>
<feature type="region of interest" description="Disordered" evidence="1">
    <location>
        <begin position="1"/>
        <end position="46"/>
    </location>
</feature>
<feature type="compositionally biased region" description="Polar residues" evidence="1">
    <location>
        <begin position="65"/>
        <end position="78"/>
    </location>
</feature>